<comment type="function">
    <text evidence="1">Introduces a single-strand break via transesterification at a target site in duplex DNA. Releases the supercoiling and torsional tension of DNA introduced during the DNA replication and transcription by transiently cleaving and rejoining one strand of the DNA duplex. The scissile phosphodiester is attacked by the catalytic tyrosine of the enzyme, resulting in the formation of a DNA-(5'-phosphotyrosyl)-enzyme intermediate and the expulsion of a 3'-OH DNA strand.</text>
</comment>
<accession>A0A183CS17</accession>
<dbReference type="PANTHER" id="PTHR11390:SF20">
    <property type="entry name" value="DNA TOPOISOMERASE 3-BETA-1"/>
    <property type="match status" value="1"/>
</dbReference>
<keyword evidence="3" id="KW-1185">Reference proteome</keyword>
<dbReference type="InterPro" id="IPR023405">
    <property type="entry name" value="Topo_IA_core_domain"/>
</dbReference>
<dbReference type="SMART" id="SM00493">
    <property type="entry name" value="TOPRIM"/>
    <property type="match status" value="1"/>
</dbReference>
<keyword evidence="1" id="KW-0413">Isomerase</keyword>
<reference evidence="4" key="3">
    <citation type="submission" date="2016-06" db="UniProtKB">
        <authorList>
            <consortium name="WormBaseParasite"/>
        </authorList>
    </citation>
    <scope>IDENTIFICATION</scope>
</reference>
<dbReference type="GO" id="GO:0006281">
    <property type="term" value="P:DNA repair"/>
    <property type="evidence" value="ECO:0007669"/>
    <property type="project" value="TreeGrafter"/>
</dbReference>
<dbReference type="SUPFAM" id="SSF56712">
    <property type="entry name" value="Prokaryotic type I DNA topoisomerase"/>
    <property type="match status" value="1"/>
</dbReference>
<dbReference type="Pfam" id="PF01751">
    <property type="entry name" value="Toprim"/>
    <property type="match status" value="1"/>
</dbReference>
<dbReference type="Proteomes" id="UP000050741">
    <property type="component" value="Unassembled WGS sequence"/>
</dbReference>
<dbReference type="GO" id="GO:0006265">
    <property type="term" value="P:DNA topological change"/>
    <property type="evidence" value="ECO:0007669"/>
    <property type="project" value="InterPro"/>
</dbReference>
<evidence type="ECO:0000259" key="2">
    <source>
        <dbReference type="SMART" id="SM00493"/>
    </source>
</evidence>
<organism evidence="3 4">
    <name type="scientific">Globodera pallida</name>
    <name type="common">Potato cyst nematode worm</name>
    <name type="synonym">Heterodera pallida</name>
    <dbReference type="NCBI Taxonomy" id="36090"/>
    <lineage>
        <taxon>Eukaryota</taxon>
        <taxon>Metazoa</taxon>
        <taxon>Ecdysozoa</taxon>
        <taxon>Nematoda</taxon>
        <taxon>Chromadorea</taxon>
        <taxon>Rhabditida</taxon>
        <taxon>Tylenchina</taxon>
        <taxon>Tylenchomorpha</taxon>
        <taxon>Tylenchoidea</taxon>
        <taxon>Heteroderidae</taxon>
        <taxon>Heteroderinae</taxon>
        <taxon>Globodera</taxon>
    </lineage>
</organism>
<sequence length="150" mass="16920">MNVLMVAEKPIVAEEIANILSDGKCHTRRGWNGACSVLEYTANFRGKPANFRVTSTFGHMMCLDFPEPYQRGFPPEDCVDPADLFLCPIEQKETEPDRNMRDFLASEAKICDILVLWLDCDKEGENICFEVVDAVRQAMHGNETETDDGL</sequence>
<evidence type="ECO:0000313" key="3">
    <source>
        <dbReference type="Proteomes" id="UP000050741"/>
    </source>
</evidence>
<dbReference type="PANTHER" id="PTHR11390">
    <property type="entry name" value="PROKARYOTIC DNA TOPOISOMERASE"/>
    <property type="match status" value="1"/>
</dbReference>
<keyword evidence="1" id="KW-0799">Topoisomerase</keyword>
<dbReference type="InterPro" id="IPR006171">
    <property type="entry name" value="TOPRIM_dom"/>
</dbReference>
<comment type="similarity">
    <text evidence="1">Belongs to the type IA topoisomerase family.</text>
</comment>
<dbReference type="GO" id="GO:0003917">
    <property type="term" value="F:DNA topoisomerase type I (single strand cut, ATP-independent) activity"/>
    <property type="evidence" value="ECO:0007669"/>
    <property type="project" value="UniProtKB-EC"/>
</dbReference>
<dbReference type="GO" id="GO:0005634">
    <property type="term" value="C:nucleus"/>
    <property type="evidence" value="ECO:0007669"/>
    <property type="project" value="TreeGrafter"/>
</dbReference>
<dbReference type="EC" id="5.6.2.1" evidence="1"/>
<dbReference type="InterPro" id="IPR034144">
    <property type="entry name" value="TOPRIM_TopoIII"/>
</dbReference>
<proteinExistence type="inferred from homology"/>
<dbReference type="GO" id="GO:0006310">
    <property type="term" value="P:DNA recombination"/>
    <property type="evidence" value="ECO:0007669"/>
    <property type="project" value="TreeGrafter"/>
</dbReference>
<dbReference type="CDD" id="cd03362">
    <property type="entry name" value="TOPRIM_TopoIA_TopoIII"/>
    <property type="match status" value="1"/>
</dbReference>
<comment type="catalytic activity">
    <reaction evidence="1">
        <text>ATP-independent breakage of single-stranded DNA, followed by passage and rejoining.</text>
        <dbReference type="EC" id="5.6.2.1"/>
    </reaction>
</comment>
<dbReference type="AlphaFoldDB" id="A0A183CS17"/>
<reference evidence="3" key="2">
    <citation type="submission" date="2014-05" db="EMBL/GenBank/DDBJ databases">
        <title>The genome and life-stage specific transcriptomes of Globodera pallida elucidate key aspects of plant parasitism by a cyst nematode.</title>
        <authorList>
            <person name="Cotton J.A."/>
            <person name="Lilley C.J."/>
            <person name="Jones L.M."/>
            <person name="Kikuchi T."/>
            <person name="Reid A.J."/>
            <person name="Thorpe P."/>
            <person name="Tsai I.J."/>
            <person name="Beasley H."/>
            <person name="Blok V."/>
            <person name="Cock P.J.A."/>
            <person name="Van den Akker S.E."/>
            <person name="Holroyd N."/>
            <person name="Hunt M."/>
            <person name="Mantelin S."/>
            <person name="Naghra H."/>
            <person name="Pain A."/>
            <person name="Palomares-Rius J.E."/>
            <person name="Zarowiecki M."/>
            <person name="Berriman M."/>
            <person name="Jones J.T."/>
            <person name="Urwin P.E."/>
        </authorList>
    </citation>
    <scope>NUCLEOTIDE SEQUENCE [LARGE SCALE GENOMIC DNA]</scope>
    <source>
        <strain evidence="3">Lindley</strain>
    </source>
</reference>
<keyword evidence="1" id="KW-0238">DNA-binding</keyword>
<feature type="domain" description="Toprim" evidence="2">
    <location>
        <begin position="2"/>
        <end position="140"/>
    </location>
</feature>
<dbReference type="InterPro" id="IPR000380">
    <property type="entry name" value="Topo_IA"/>
</dbReference>
<evidence type="ECO:0000313" key="4">
    <source>
        <dbReference type="WBParaSite" id="GPLIN_001567500"/>
    </source>
</evidence>
<dbReference type="Gene3D" id="3.40.50.140">
    <property type="match status" value="1"/>
</dbReference>
<name>A0A183CS17_GLOPA</name>
<dbReference type="WBParaSite" id="GPLIN_001567500">
    <property type="protein sequence ID" value="GPLIN_001567500"/>
    <property type="gene ID" value="GPLIN_001567500"/>
</dbReference>
<dbReference type="GO" id="GO:0003677">
    <property type="term" value="F:DNA binding"/>
    <property type="evidence" value="ECO:0007669"/>
    <property type="project" value="UniProtKB-KW"/>
</dbReference>
<evidence type="ECO:0000256" key="1">
    <source>
        <dbReference type="RuleBase" id="RU362092"/>
    </source>
</evidence>
<reference evidence="3" key="1">
    <citation type="submission" date="2013-12" db="EMBL/GenBank/DDBJ databases">
        <authorList>
            <person name="Aslett M."/>
        </authorList>
    </citation>
    <scope>NUCLEOTIDE SEQUENCE [LARGE SCALE GENOMIC DNA]</scope>
    <source>
        <strain evidence="3">Lindley</strain>
    </source>
</reference>
<protein>
    <recommendedName>
        <fullName evidence="1">DNA topoisomerase</fullName>
        <ecNumber evidence="1">5.6.2.1</ecNumber>
    </recommendedName>
</protein>